<dbReference type="Proteomes" id="UP000653644">
    <property type="component" value="Unassembled WGS sequence"/>
</dbReference>
<keyword evidence="3" id="KW-1185">Reference proteome</keyword>
<name>A0ABQ3DCD3_9ACTN</name>
<feature type="region of interest" description="Disordered" evidence="1">
    <location>
        <begin position="1"/>
        <end position="29"/>
    </location>
</feature>
<evidence type="ECO:0000313" key="2">
    <source>
        <dbReference type="EMBL" id="GHA73915.1"/>
    </source>
</evidence>
<evidence type="ECO:0000313" key="3">
    <source>
        <dbReference type="Proteomes" id="UP000653644"/>
    </source>
</evidence>
<dbReference type="EMBL" id="BMVN01000093">
    <property type="protein sequence ID" value="GHA73915.1"/>
    <property type="molecule type" value="Genomic_DNA"/>
</dbReference>
<evidence type="ECO:0000256" key="1">
    <source>
        <dbReference type="SAM" id="MobiDB-lite"/>
    </source>
</evidence>
<reference evidence="3" key="1">
    <citation type="journal article" date="2019" name="Int. J. Syst. Evol. Microbiol.">
        <title>The Global Catalogue of Microorganisms (GCM) 10K type strain sequencing project: providing services to taxonomists for standard genome sequencing and annotation.</title>
        <authorList>
            <consortium name="The Broad Institute Genomics Platform"/>
            <consortium name="The Broad Institute Genome Sequencing Center for Infectious Disease"/>
            <person name="Wu L."/>
            <person name="Ma J."/>
        </authorList>
    </citation>
    <scope>NUCLEOTIDE SEQUENCE [LARGE SCALE GENOMIC DNA]</scope>
    <source>
        <strain evidence="3">JCM 4733</strain>
    </source>
</reference>
<accession>A0ABQ3DCD3</accession>
<gene>
    <name evidence="2" type="ORF">GCM10010345_90760</name>
</gene>
<proteinExistence type="predicted"/>
<organism evidence="2 3">
    <name type="scientific">Streptomyces canarius</name>
    <dbReference type="NCBI Taxonomy" id="285453"/>
    <lineage>
        <taxon>Bacteria</taxon>
        <taxon>Bacillati</taxon>
        <taxon>Actinomycetota</taxon>
        <taxon>Actinomycetes</taxon>
        <taxon>Kitasatosporales</taxon>
        <taxon>Streptomycetaceae</taxon>
        <taxon>Streptomyces</taxon>
    </lineage>
</organism>
<protein>
    <submittedName>
        <fullName evidence="2">Uncharacterized protein</fullName>
    </submittedName>
</protein>
<comment type="caution">
    <text evidence="2">The sequence shown here is derived from an EMBL/GenBank/DDBJ whole genome shotgun (WGS) entry which is preliminary data.</text>
</comment>
<sequence>MKSPRCPGPCEGAAGQRRGVRWSTKPRPPKARLTGAAIHIDAGLHGQWSSSANLDTVKACRELGTVRSWPGPSGLRCHRYQQAQVRWGAVFVRAAMGALTR</sequence>